<sequence>MRIKQFALYLLFFSSFYSIMAQDMQQGFAYLESGNYKDAKVFFEKVLQESPENKTAKLCYGRAVGLLGNSEEAIQIFTDLKSRYPDDFEIKLNYAESLLWDRQFEVAETFYEGLVQENPKSFAGVLGYANTLSNLKKYPKALEWVNKALQLSPGNANALTSRKFVRLGYAFTLSQNKQYTEALQLLDENLKDFPGDKDTLLNKANIFLITNQLTEAEQVYQQIATTSRDSIVAFNGLSLVANKQHKTKKALTLVELSREKVASYKKDDPLWLATQERYVQALLWNQKYKKAKAALSNLKSGFPDNNKVSSLEATYGMYTSNFGISLDRYSAILNTEASSFDGNLGIANAYRASGNDMKAYEYAFKTLYYYPKQPDAEKLIKTLKISHTPFVEQKTAYTFDNGDNKAFSAGVAVEVPFSARFKTMFRYTYRKTENTRTEVEATSNDVSLGMSYKLSSRISLLGNIGINNSEAITTDFTQLTAEAVVQTKPFKLQSLDVGYKRELQNFNADLINREIVMNNYFANYNLGTNFRLGWYTQYIYTTQTDDNVRNLLFTSLYYNVLKRPGVKVGANYQYISFKDQVPEIYFSPGTFHLGEVFAEVVSNAENDLFYSLSAALGKQFVDDEDASTTFRAEGKIGYRFTDRFKANLYGKYSNIASATAAGFEFTEFGFKLKWYFLKKPLFDKQIMKLKKNSESNN</sequence>
<protein>
    <submittedName>
        <fullName evidence="5">Tetratricopeptide repeat-containing protein</fullName>
    </submittedName>
</protein>
<dbReference type="Pfam" id="PF13432">
    <property type="entry name" value="TPR_16"/>
    <property type="match status" value="1"/>
</dbReference>
<keyword evidence="4" id="KW-0732">Signal</keyword>
<dbReference type="Pfam" id="PF14559">
    <property type="entry name" value="TPR_19"/>
    <property type="match status" value="2"/>
</dbReference>
<keyword evidence="6" id="KW-1185">Reference proteome</keyword>
<dbReference type="STRING" id="570521.SAMN04488508_108285"/>
<reference evidence="6" key="1">
    <citation type="submission" date="2016-11" db="EMBL/GenBank/DDBJ databases">
        <authorList>
            <person name="Varghese N."/>
            <person name="Submissions S."/>
        </authorList>
    </citation>
    <scope>NUCLEOTIDE SEQUENCE [LARGE SCALE GENOMIC DNA]</scope>
    <source>
        <strain evidence="6">DSM 22623</strain>
    </source>
</reference>
<evidence type="ECO:0000256" key="4">
    <source>
        <dbReference type="SAM" id="SignalP"/>
    </source>
</evidence>
<dbReference type="PROSITE" id="PS50005">
    <property type="entry name" value="TPR"/>
    <property type="match status" value="1"/>
</dbReference>
<keyword evidence="2 3" id="KW-0802">TPR repeat</keyword>
<dbReference type="EMBL" id="FQYP01000008">
    <property type="protein sequence ID" value="SHJ42422.1"/>
    <property type="molecule type" value="Genomic_DNA"/>
</dbReference>
<proteinExistence type="predicted"/>
<evidence type="ECO:0000313" key="6">
    <source>
        <dbReference type="Proteomes" id="UP000184432"/>
    </source>
</evidence>
<keyword evidence="1" id="KW-0677">Repeat</keyword>
<dbReference type="InterPro" id="IPR019734">
    <property type="entry name" value="TPR_rpt"/>
</dbReference>
<dbReference type="SMART" id="SM00028">
    <property type="entry name" value="TPR"/>
    <property type="match status" value="4"/>
</dbReference>
<dbReference type="SUPFAM" id="SSF56935">
    <property type="entry name" value="Porins"/>
    <property type="match status" value="1"/>
</dbReference>
<evidence type="ECO:0000256" key="2">
    <source>
        <dbReference type="ARBA" id="ARBA00022803"/>
    </source>
</evidence>
<dbReference type="PANTHER" id="PTHR44943">
    <property type="entry name" value="CELLULOSE SYNTHASE OPERON PROTEIN C"/>
    <property type="match status" value="1"/>
</dbReference>
<feature type="signal peptide" evidence="4">
    <location>
        <begin position="1"/>
        <end position="21"/>
    </location>
</feature>
<evidence type="ECO:0000313" key="5">
    <source>
        <dbReference type="EMBL" id="SHJ42422.1"/>
    </source>
</evidence>
<accession>A0A1M6J6V7</accession>
<dbReference type="PANTHER" id="PTHR44943:SF4">
    <property type="entry name" value="TPR REPEAT-CONTAINING PROTEIN MJ0798"/>
    <property type="match status" value="1"/>
</dbReference>
<feature type="repeat" description="TPR" evidence="3">
    <location>
        <begin position="20"/>
        <end position="53"/>
    </location>
</feature>
<evidence type="ECO:0000256" key="1">
    <source>
        <dbReference type="ARBA" id="ARBA00022737"/>
    </source>
</evidence>
<dbReference type="InterPro" id="IPR011990">
    <property type="entry name" value="TPR-like_helical_dom_sf"/>
</dbReference>
<dbReference type="InterPro" id="IPR051685">
    <property type="entry name" value="Ycf3/AcsC/BcsC/TPR_MFPF"/>
</dbReference>
<dbReference type="SUPFAM" id="SSF48452">
    <property type="entry name" value="TPR-like"/>
    <property type="match status" value="2"/>
</dbReference>
<dbReference type="OrthoDB" id="919555at2"/>
<name>A0A1M6J6V7_9FLAO</name>
<dbReference type="Gene3D" id="1.25.40.10">
    <property type="entry name" value="Tetratricopeptide repeat domain"/>
    <property type="match status" value="2"/>
</dbReference>
<dbReference type="Proteomes" id="UP000184432">
    <property type="component" value="Unassembled WGS sequence"/>
</dbReference>
<organism evidence="5 6">
    <name type="scientific">Aquimarina spongiae</name>
    <dbReference type="NCBI Taxonomy" id="570521"/>
    <lineage>
        <taxon>Bacteria</taxon>
        <taxon>Pseudomonadati</taxon>
        <taxon>Bacteroidota</taxon>
        <taxon>Flavobacteriia</taxon>
        <taxon>Flavobacteriales</taxon>
        <taxon>Flavobacteriaceae</taxon>
        <taxon>Aquimarina</taxon>
    </lineage>
</organism>
<feature type="chain" id="PRO_5012567811" evidence="4">
    <location>
        <begin position="22"/>
        <end position="697"/>
    </location>
</feature>
<evidence type="ECO:0000256" key="3">
    <source>
        <dbReference type="PROSITE-ProRule" id="PRU00339"/>
    </source>
</evidence>
<dbReference type="AlphaFoldDB" id="A0A1M6J6V7"/>
<gene>
    <name evidence="5" type="ORF">SAMN04488508_108285</name>
</gene>